<evidence type="ECO:0000313" key="9">
    <source>
        <dbReference type="Proteomes" id="UP000198885"/>
    </source>
</evidence>
<feature type="region of interest" description="Disordered" evidence="6">
    <location>
        <begin position="118"/>
        <end position="152"/>
    </location>
</feature>
<protein>
    <recommendedName>
        <fullName evidence="2">High-affinity zinc uptake system protein ZnuA</fullName>
    </recommendedName>
</protein>
<gene>
    <name evidence="8" type="ORF">SAMN04490244_105328</name>
</gene>
<sequence>MKRLVLALGLSLGGVLPASAQAPTVVADIPPVHSLVASVMGDVGAPELLVQPGASPHGYSMRPSEARALQNADLVVWTGGTLTPWLASSIETLGSDAMIVELLETEGTTRLDFRDGPIFGHEHEHGGHNHEHDESAHHGEAHDDHAHEGVDPHAWLDPQNAIVWTRHIADALAEADPENAETYRNNAADAVADLQTLSDDIRTELSDVRAGGFVVFHDAYHYFEHRFGIPAAAALSVSDASDPSPARIDTIRDQVADLGVACVFAEPQFDPGLVESVFEGTVQTGVLDPLGIAYEPGASLYSDLLRGMARTIADCAG</sequence>
<dbReference type="Proteomes" id="UP000198885">
    <property type="component" value="Unassembled WGS sequence"/>
</dbReference>
<evidence type="ECO:0000256" key="2">
    <source>
        <dbReference type="ARBA" id="ARBA00015915"/>
    </source>
</evidence>
<evidence type="ECO:0000256" key="1">
    <source>
        <dbReference type="ARBA" id="ARBA00011028"/>
    </source>
</evidence>
<evidence type="ECO:0000256" key="5">
    <source>
        <dbReference type="ARBA" id="ARBA00022906"/>
    </source>
</evidence>
<dbReference type="OrthoDB" id="7346865at2"/>
<dbReference type="PANTHER" id="PTHR42953:SF3">
    <property type="entry name" value="HIGH-AFFINITY ZINC UPTAKE SYSTEM PROTEIN ZNUA"/>
    <property type="match status" value="1"/>
</dbReference>
<keyword evidence="3" id="KW-0813">Transport</keyword>
<dbReference type="PANTHER" id="PTHR42953">
    <property type="entry name" value="HIGH-AFFINITY ZINC UPTAKE SYSTEM PROTEIN ZNUA-RELATED"/>
    <property type="match status" value="1"/>
</dbReference>
<organism evidence="8 9">
    <name type="scientific">Tranquillimonas rosea</name>
    <dbReference type="NCBI Taxonomy" id="641238"/>
    <lineage>
        <taxon>Bacteria</taxon>
        <taxon>Pseudomonadati</taxon>
        <taxon>Pseudomonadota</taxon>
        <taxon>Alphaproteobacteria</taxon>
        <taxon>Rhodobacterales</taxon>
        <taxon>Roseobacteraceae</taxon>
        <taxon>Tranquillimonas</taxon>
    </lineage>
</organism>
<feature type="signal peptide" evidence="7">
    <location>
        <begin position="1"/>
        <end position="20"/>
    </location>
</feature>
<dbReference type="SUPFAM" id="SSF53807">
    <property type="entry name" value="Helical backbone' metal receptor"/>
    <property type="match status" value="1"/>
</dbReference>
<keyword evidence="4 7" id="KW-0732">Signal</keyword>
<dbReference type="GO" id="GO:0006829">
    <property type="term" value="P:zinc ion transport"/>
    <property type="evidence" value="ECO:0007669"/>
    <property type="project" value="UniProtKB-KW"/>
</dbReference>
<keyword evidence="5" id="KW-0864">Zinc transport</keyword>
<evidence type="ECO:0000313" key="8">
    <source>
        <dbReference type="EMBL" id="SES09602.1"/>
    </source>
</evidence>
<name>A0A1H9UJQ3_9RHOB</name>
<dbReference type="GO" id="GO:0046872">
    <property type="term" value="F:metal ion binding"/>
    <property type="evidence" value="ECO:0007669"/>
    <property type="project" value="InterPro"/>
</dbReference>
<feature type="compositionally biased region" description="Basic and acidic residues" evidence="6">
    <location>
        <begin position="118"/>
        <end position="151"/>
    </location>
</feature>
<dbReference type="InterPro" id="IPR050492">
    <property type="entry name" value="Bact_metal-bind_prot9"/>
</dbReference>
<keyword evidence="5" id="KW-0406">Ion transport</keyword>
<dbReference type="Pfam" id="PF01297">
    <property type="entry name" value="ZnuA"/>
    <property type="match status" value="1"/>
</dbReference>
<accession>A0A1H9UJQ3</accession>
<dbReference type="EMBL" id="FOGU01000005">
    <property type="protein sequence ID" value="SES09602.1"/>
    <property type="molecule type" value="Genomic_DNA"/>
</dbReference>
<feature type="chain" id="PRO_5011588553" description="High-affinity zinc uptake system protein ZnuA" evidence="7">
    <location>
        <begin position="21"/>
        <end position="317"/>
    </location>
</feature>
<evidence type="ECO:0000256" key="7">
    <source>
        <dbReference type="SAM" id="SignalP"/>
    </source>
</evidence>
<comment type="similarity">
    <text evidence="1">Belongs to the bacterial solute-binding protein 9 family.</text>
</comment>
<reference evidence="8 9" key="1">
    <citation type="submission" date="2016-10" db="EMBL/GenBank/DDBJ databases">
        <authorList>
            <person name="de Groot N.N."/>
        </authorList>
    </citation>
    <scope>NUCLEOTIDE SEQUENCE [LARGE SCALE GENOMIC DNA]</scope>
    <source>
        <strain evidence="8 9">DSM 23042</strain>
    </source>
</reference>
<dbReference type="AlphaFoldDB" id="A0A1H9UJQ3"/>
<dbReference type="RefSeq" id="WP_092693383.1">
    <property type="nucleotide sequence ID" value="NZ_FOGU01000005.1"/>
</dbReference>
<evidence type="ECO:0000256" key="4">
    <source>
        <dbReference type="ARBA" id="ARBA00022729"/>
    </source>
</evidence>
<keyword evidence="9" id="KW-1185">Reference proteome</keyword>
<evidence type="ECO:0000256" key="3">
    <source>
        <dbReference type="ARBA" id="ARBA00022448"/>
    </source>
</evidence>
<keyword evidence="5" id="KW-0862">Zinc</keyword>
<proteinExistence type="inferred from homology"/>
<evidence type="ECO:0000256" key="6">
    <source>
        <dbReference type="SAM" id="MobiDB-lite"/>
    </source>
</evidence>
<dbReference type="Gene3D" id="3.40.50.1980">
    <property type="entry name" value="Nitrogenase molybdenum iron protein domain"/>
    <property type="match status" value="2"/>
</dbReference>
<dbReference type="STRING" id="641238.SAMN04490244_105328"/>
<dbReference type="InterPro" id="IPR006127">
    <property type="entry name" value="ZnuA-like"/>
</dbReference>